<sequence>MEYKTYKMNYYRTFLLLLFFVIQVAPAQTEQDRREAEIINIQRDIVAKLTGHEPIKGKKKLSSRFTNAERKATADYLVNSLKDIGLKPVKENYNVQDKKGNQYNGNNVYAEIPATNGSDEWVLICAHYDTVEKSPGAVHNATGVAIAFYVAKKIAELDVRNKNFMVVFFDHWKSNMIGTRIFTKKLQTDGYNVHSMHRSDYMGWDNDEDRAIELLASSISLESLYRIESPVPVYKREVATPESRFFSNFGYETVTLTAELKNADNSPFVRQSEDKYTTVNFKYLASTTEITYNVMKALATE</sequence>
<dbReference type="GO" id="GO:0008235">
    <property type="term" value="F:metalloexopeptidase activity"/>
    <property type="evidence" value="ECO:0007669"/>
    <property type="project" value="InterPro"/>
</dbReference>
<name>A0A1M6AUI3_9FLAO</name>
<dbReference type="InterPro" id="IPR007484">
    <property type="entry name" value="Peptidase_M28"/>
</dbReference>
<dbReference type="InterPro" id="IPR045175">
    <property type="entry name" value="M28_fam"/>
</dbReference>
<dbReference type="AlphaFoldDB" id="A0A1M6AUI3"/>
<proteinExistence type="predicted"/>
<dbReference type="PANTHER" id="PTHR12147">
    <property type="entry name" value="METALLOPEPTIDASE M28 FAMILY MEMBER"/>
    <property type="match status" value="1"/>
</dbReference>
<protein>
    <submittedName>
        <fullName evidence="3">Peptidase family M28</fullName>
    </submittedName>
</protein>
<feature type="domain" description="Peptidase M28" evidence="2">
    <location>
        <begin position="107"/>
        <end position="211"/>
    </location>
</feature>
<feature type="chain" id="PRO_5012477580" evidence="1">
    <location>
        <begin position="28"/>
        <end position="301"/>
    </location>
</feature>
<accession>A0A1M6AUI3</accession>
<dbReference type="SUPFAM" id="SSF53187">
    <property type="entry name" value="Zn-dependent exopeptidases"/>
    <property type="match status" value="1"/>
</dbReference>
<keyword evidence="1" id="KW-0732">Signal</keyword>
<evidence type="ECO:0000313" key="4">
    <source>
        <dbReference type="Proteomes" id="UP000184432"/>
    </source>
</evidence>
<dbReference type="Proteomes" id="UP000184432">
    <property type="component" value="Unassembled WGS sequence"/>
</dbReference>
<dbReference type="PANTHER" id="PTHR12147:SF26">
    <property type="entry name" value="PEPTIDASE M28 DOMAIN-CONTAINING PROTEIN"/>
    <property type="match status" value="1"/>
</dbReference>
<reference evidence="4" key="1">
    <citation type="submission" date="2016-11" db="EMBL/GenBank/DDBJ databases">
        <authorList>
            <person name="Varghese N."/>
            <person name="Submissions S."/>
        </authorList>
    </citation>
    <scope>NUCLEOTIDE SEQUENCE [LARGE SCALE GENOMIC DNA]</scope>
    <source>
        <strain evidence="4">DSM 22623</strain>
    </source>
</reference>
<keyword evidence="4" id="KW-1185">Reference proteome</keyword>
<feature type="signal peptide" evidence="1">
    <location>
        <begin position="1"/>
        <end position="27"/>
    </location>
</feature>
<dbReference type="EMBL" id="FQYP01000001">
    <property type="protein sequence ID" value="SHI40087.1"/>
    <property type="molecule type" value="Genomic_DNA"/>
</dbReference>
<evidence type="ECO:0000259" key="2">
    <source>
        <dbReference type="Pfam" id="PF04389"/>
    </source>
</evidence>
<dbReference type="Gene3D" id="3.40.630.10">
    <property type="entry name" value="Zn peptidases"/>
    <property type="match status" value="1"/>
</dbReference>
<evidence type="ECO:0000313" key="3">
    <source>
        <dbReference type="EMBL" id="SHI40087.1"/>
    </source>
</evidence>
<dbReference type="OrthoDB" id="9789219at2"/>
<dbReference type="STRING" id="570521.SAMN04488508_101481"/>
<evidence type="ECO:0000256" key="1">
    <source>
        <dbReference type="SAM" id="SignalP"/>
    </source>
</evidence>
<gene>
    <name evidence="3" type="ORF">SAMN04488508_101481</name>
</gene>
<organism evidence="3 4">
    <name type="scientific">Aquimarina spongiae</name>
    <dbReference type="NCBI Taxonomy" id="570521"/>
    <lineage>
        <taxon>Bacteria</taxon>
        <taxon>Pseudomonadati</taxon>
        <taxon>Bacteroidota</taxon>
        <taxon>Flavobacteriia</taxon>
        <taxon>Flavobacteriales</taxon>
        <taxon>Flavobacteriaceae</taxon>
        <taxon>Aquimarina</taxon>
    </lineage>
</organism>
<dbReference type="Pfam" id="PF04389">
    <property type="entry name" value="Peptidase_M28"/>
    <property type="match status" value="1"/>
</dbReference>
<dbReference type="GO" id="GO:0006508">
    <property type="term" value="P:proteolysis"/>
    <property type="evidence" value="ECO:0007669"/>
    <property type="project" value="InterPro"/>
</dbReference>